<accession>A0A7X2IQ77</accession>
<dbReference type="EMBL" id="WKJJ01000010">
    <property type="protein sequence ID" value="MRV73553.1"/>
    <property type="molecule type" value="Genomic_DNA"/>
</dbReference>
<gene>
    <name evidence="2" type="ORF">GJ700_17715</name>
</gene>
<keyword evidence="3" id="KW-1185">Reference proteome</keyword>
<comment type="caution">
    <text evidence="2">The sequence shown here is derived from an EMBL/GenBank/DDBJ whole genome shotgun (WGS) entry which is preliminary data.</text>
</comment>
<feature type="transmembrane region" description="Helical" evidence="1">
    <location>
        <begin position="140"/>
        <end position="163"/>
    </location>
</feature>
<evidence type="ECO:0000313" key="2">
    <source>
        <dbReference type="EMBL" id="MRV73553.1"/>
    </source>
</evidence>
<dbReference type="Proteomes" id="UP000446768">
    <property type="component" value="Unassembled WGS sequence"/>
</dbReference>
<protein>
    <submittedName>
        <fullName evidence="2">Uncharacterized protein</fullName>
    </submittedName>
</protein>
<organism evidence="2 3">
    <name type="scientific">Pseudoduganella rivuli</name>
    <dbReference type="NCBI Taxonomy" id="2666085"/>
    <lineage>
        <taxon>Bacteria</taxon>
        <taxon>Pseudomonadati</taxon>
        <taxon>Pseudomonadota</taxon>
        <taxon>Betaproteobacteria</taxon>
        <taxon>Burkholderiales</taxon>
        <taxon>Oxalobacteraceae</taxon>
        <taxon>Telluria group</taxon>
        <taxon>Pseudoduganella</taxon>
    </lineage>
</organism>
<proteinExistence type="predicted"/>
<evidence type="ECO:0000313" key="3">
    <source>
        <dbReference type="Proteomes" id="UP000446768"/>
    </source>
</evidence>
<dbReference type="RefSeq" id="WP_154376209.1">
    <property type="nucleotide sequence ID" value="NZ_WKJJ01000010.1"/>
</dbReference>
<reference evidence="2 3" key="1">
    <citation type="submission" date="2019-11" db="EMBL/GenBank/DDBJ databases">
        <title>Novel species isolated from a subtropical stream in China.</title>
        <authorList>
            <person name="Lu H."/>
        </authorList>
    </citation>
    <scope>NUCLEOTIDE SEQUENCE [LARGE SCALE GENOMIC DNA]</scope>
    <source>
        <strain evidence="2 3">FT92W</strain>
    </source>
</reference>
<keyword evidence="1" id="KW-0472">Membrane</keyword>
<sequence length="519" mass="59042">MGKKYVDAAKKIKTELSRYSKNSILWLSLQALEGSGTDPINRAKAMPNILFLLVKWSMQTHGALGRDITKKEFNAIANDIYQLQPLAAVLDDTNPFTLKIRSLLMQQVACQTDDVSDMLALARQRMWFCDDSTGYYREKFLLAAGISLDNFFAIAFYFVSLAFGEKPGQLCKVSQANVLIQLTPSISVDDLASFLKLTATRSSKLPEFFSTFREDECPTWEYFSETPFVTKPLILEGKNVIVSNRKVLLRSMGSFVSNFLKTAFREDFKKKFGETMERYVETLLIRNQVNHINEDKIAVIYTREKKKGKLVDFLIEDAGRIFLDAKAIEPNDYTSTCVDPTALRERLTSSYIKAIWQGQECSHNLSGLADFPKKSTFMLVVVHQDHFISTGQKVETELFPELTKEIVAKYGALHIPLQHIYYVTIHDLECLLAFCRVNGKDISEFLTDSARLDADALTAKMVFHMHLPKPDTGHYDDSLADLSEIYLDQLSSVIQANAKYWNGKVGEYYAIWNHFSQLI</sequence>
<dbReference type="AlphaFoldDB" id="A0A7X2IQ77"/>
<name>A0A7X2IQ77_9BURK</name>
<keyword evidence="1" id="KW-0812">Transmembrane</keyword>
<evidence type="ECO:0000256" key="1">
    <source>
        <dbReference type="SAM" id="Phobius"/>
    </source>
</evidence>
<keyword evidence="1" id="KW-1133">Transmembrane helix</keyword>